<dbReference type="InterPro" id="IPR001309">
    <property type="entry name" value="Pept_C14_p20"/>
</dbReference>
<dbReference type="PRINTS" id="PR00376">
    <property type="entry name" value="IL1BCENZYME"/>
</dbReference>
<proteinExistence type="inferred from homology"/>
<dbReference type="Gene3D" id="1.10.533.10">
    <property type="entry name" value="Death Domain, Fas"/>
    <property type="match status" value="1"/>
</dbReference>
<sequence>MQQEKFKACLDQLTSLEMKTLKFYLKHKQMNVNMLENVNASFELADQLVQHFTSNAQDVLVEIFRKLPRNDLANKLQKEDSMNTELPEGKKNKRKAENRTDLDRYDMSNKRIAFMMCVTEDRLGAGNDIMVVREMAAKFGFTLEECINPTGDKITESVIEFRDSINKFAEDVSCCLVVLMSHGNGSGQILGRDMKPVSVEKIFEYFNNIECPKLQKKPKIFIIQACRGKERDFGVKADSEPMDDSNDDDFASSRKLPTASDYYIIYSSQKGYISLRCQDTGSPMITTMKKVISEHGLEWHIGDIFTKVNSKLVERDFKMKHEENAVKVTMVMESTLTKAVYLASPDQ</sequence>
<dbReference type="RefSeq" id="XP_054847782.1">
    <property type="nucleotide sequence ID" value="XM_054991807.1"/>
</dbReference>
<dbReference type="InterPro" id="IPR033139">
    <property type="entry name" value="Caspase_cys_AS"/>
</dbReference>
<reference evidence="7" key="1">
    <citation type="submission" date="2025-08" db="UniProtKB">
        <authorList>
            <consortium name="RefSeq"/>
        </authorList>
    </citation>
    <scope>IDENTIFICATION</scope>
    <source>
        <tissue evidence="7">Blood</tissue>
    </source>
</reference>
<evidence type="ECO:0000256" key="1">
    <source>
        <dbReference type="ARBA" id="ARBA00010134"/>
    </source>
</evidence>
<dbReference type="InterPro" id="IPR002398">
    <property type="entry name" value="Pept_C14"/>
</dbReference>
<evidence type="ECO:0000259" key="4">
    <source>
        <dbReference type="PROSITE" id="PS50207"/>
    </source>
</evidence>
<dbReference type="Pfam" id="PF00656">
    <property type="entry name" value="Peptidase_C14"/>
    <property type="match status" value="1"/>
</dbReference>
<dbReference type="InterPro" id="IPR011600">
    <property type="entry name" value="Pept_C14_caspase"/>
</dbReference>
<dbReference type="KEGG" id="emc:129337851"/>
<evidence type="ECO:0000256" key="3">
    <source>
        <dbReference type="SAM" id="MobiDB-lite"/>
    </source>
</evidence>
<dbReference type="SUPFAM" id="SSF52129">
    <property type="entry name" value="Caspase-like"/>
    <property type="match status" value="1"/>
</dbReference>
<evidence type="ECO:0000259" key="5">
    <source>
        <dbReference type="PROSITE" id="PS50208"/>
    </source>
</evidence>
<keyword evidence="6" id="KW-1185">Reference proteome</keyword>
<dbReference type="InterPro" id="IPR002138">
    <property type="entry name" value="Pept_C14_p10"/>
</dbReference>
<dbReference type="AlphaFoldDB" id="A0AA97K270"/>
<evidence type="ECO:0000313" key="6">
    <source>
        <dbReference type="Proteomes" id="UP001190640"/>
    </source>
</evidence>
<evidence type="ECO:0000256" key="2">
    <source>
        <dbReference type="RuleBase" id="RU003971"/>
    </source>
</evidence>
<dbReference type="GO" id="GO:0043525">
    <property type="term" value="P:positive regulation of neuron apoptotic process"/>
    <property type="evidence" value="ECO:0007669"/>
    <property type="project" value="TreeGrafter"/>
</dbReference>
<comment type="similarity">
    <text evidence="1 2">Belongs to the peptidase C14A family.</text>
</comment>
<dbReference type="Gene3D" id="3.40.50.1460">
    <property type="match status" value="1"/>
</dbReference>
<protein>
    <submittedName>
        <fullName evidence="7">Caspase-14-like</fullName>
    </submittedName>
</protein>
<dbReference type="PROSITE" id="PS50208">
    <property type="entry name" value="CASPASE_P20"/>
    <property type="match status" value="1"/>
</dbReference>
<dbReference type="GO" id="GO:0004197">
    <property type="term" value="F:cysteine-type endopeptidase activity"/>
    <property type="evidence" value="ECO:0007669"/>
    <property type="project" value="InterPro"/>
</dbReference>
<dbReference type="Pfam" id="PF02758">
    <property type="entry name" value="PYRIN"/>
    <property type="match status" value="1"/>
</dbReference>
<feature type="domain" description="Caspase family p20" evidence="5">
    <location>
        <begin position="107"/>
        <end position="230"/>
    </location>
</feature>
<dbReference type="SMART" id="SM00115">
    <property type="entry name" value="CASc"/>
    <property type="match status" value="1"/>
</dbReference>
<dbReference type="Proteomes" id="UP001190640">
    <property type="component" value="Chromosome 11"/>
</dbReference>
<dbReference type="InterPro" id="IPR004020">
    <property type="entry name" value="DAPIN"/>
</dbReference>
<dbReference type="GO" id="GO:0005829">
    <property type="term" value="C:cytosol"/>
    <property type="evidence" value="ECO:0007669"/>
    <property type="project" value="TreeGrafter"/>
</dbReference>
<dbReference type="SUPFAM" id="SSF47986">
    <property type="entry name" value="DEATH domain"/>
    <property type="match status" value="1"/>
</dbReference>
<dbReference type="InterPro" id="IPR015917">
    <property type="entry name" value="Pept_C14A"/>
</dbReference>
<dbReference type="PROSITE" id="PS50207">
    <property type="entry name" value="CASPASE_P10"/>
    <property type="match status" value="1"/>
</dbReference>
<feature type="region of interest" description="Disordered" evidence="3">
    <location>
        <begin position="76"/>
        <end position="100"/>
    </location>
</feature>
<dbReference type="PROSITE" id="PS01122">
    <property type="entry name" value="CASPASE_CYS"/>
    <property type="match status" value="1"/>
</dbReference>
<dbReference type="SMART" id="SM01289">
    <property type="entry name" value="PYRIN"/>
    <property type="match status" value="1"/>
</dbReference>
<dbReference type="InterPro" id="IPR029030">
    <property type="entry name" value="Caspase-like_dom_sf"/>
</dbReference>
<organism evidence="6 7">
    <name type="scientific">Eublepharis macularius</name>
    <name type="common">Leopard gecko</name>
    <name type="synonym">Cyrtodactylus macularius</name>
    <dbReference type="NCBI Taxonomy" id="481883"/>
    <lineage>
        <taxon>Eukaryota</taxon>
        <taxon>Metazoa</taxon>
        <taxon>Chordata</taxon>
        <taxon>Craniata</taxon>
        <taxon>Vertebrata</taxon>
        <taxon>Euteleostomi</taxon>
        <taxon>Lepidosauria</taxon>
        <taxon>Squamata</taxon>
        <taxon>Bifurcata</taxon>
        <taxon>Gekkota</taxon>
        <taxon>Eublepharidae</taxon>
        <taxon>Eublepharinae</taxon>
        <taxon>Eublepharis</taxon>
    </lineage>
</organism>
<dbReference type="GO" id="GO:0006508">
    <property type="term" value="P:proteolysis"/>
    <property type="evidence" value="ECO:0007669"/>
    <property type="project" value="InterPro"/>
</dbReference>
<accession>A0AA97K270</accession>
<dbReference type="PANTHER" id="PTHR10454:SF155">
    <property type="entry name" value="CASPASE-14-LIKE"/>
    <property type="match status" value="1"/>
</dbReference>
<dbReference type="PANTHER" id="PTHR10454">
    <property type="entry name" value="CASPASE"/>
    <property type="match status" value="1"/>
</dbReference>
<dbReference type="InterPro" id="IPR011029">
    <property type="entry name" value="DEATH-like_dom_sf"/>
</dbReference>
<name>A0AA97K270_EUBMA</name>
<dbReference type="GeneID" id="129337851"/>
<evidence type="ECO:0000313" key="7">
    <source>
        <dbReference type="RefSeq" id="XP_054847782.1"/>
    </source>
</evidence>
<gene>
    <name evidence="7" type="primary">LOC129337851</name>
</gene>
<feature type="domain" description="Caspase family p10" evidence="4">
    <location>
        <begin position="252"/>
        <end position="344"/>
    </location>
</feature>